<keyword evidence="4 6" id="KW-1133">Transmembrane helix</keyword>
<feature type="transmembrane region" description="Helical" evidence="6">
    <location>
        <begin position="40"/>
        <end position="60"/>
    </location>
</feature>
<reference evidence="7" key="1">
    <citation type="submission" date="2021-10" db="EMBL/GenBank/DDBJ databases">
        <title>De novo Genome Assembly of Clathrus columnatus (Basidiomycota, Fungi) Using Illumina and Nanopore Sequence Data.</title>
        <authorList>
            <person name="Ogiso-Tanaka E."/>
            <person name="Itagaki H."/>
            <person name="Hosoya T."/>
            <person name="Hosaka K."/>
        </authorList>
    </citation>
    <scope>NUCLEOTIDE SEQUENCE</scope>
    <source>
        <strain evidence="7">MO-923</strain>
    </source>
</reference>
<dbReference type="Proteomes" id="UP001050691">
    <property type="component" value="Unassembled WGS sequence"/>
</dbReference>
<accession>A0AAV5AVT9</accession>
<evidence type="ECO:0000256" key="3">
    <source>
        <dbReference type="ARBA" id="ARBA00022692"/>
    </source>
</evidence>
<evidence type="ECO:0000256" key="6">
    <source>
        <dbReference type="SAM" id="Phobius"/>
    </source>
</evidence>
<dbReference type="GO" id="GO:0022857">
    <property type="term" value="F:transmembrane transporter activity"/>
    <property type="evidence" value="ECO:0007669"/>
    <property type="project" value="TreeGrafter"/>
</dbReference>
<evidence type="ECO:0000256" key="1">
    <source>
        <dbReference type="ARBA" id="ARBA00004127"/>
    </source>
</evidence>
<dbReference type="GO" id="GO:0005886">
    <property type="term" value="C:plasma membrane"/>
    <property type="evidence" value="ECO:0007669"/>
    <property type="project" value="TreeGrafter"/>
</dbReference>
<name>A0AAV5AVT9_9AGAM</name>
<dbReference type="PANTHER" id="PTHR23501">
    <property type="entry name" value="MAJOR FACILITATOR SUPERFAMILY"/>
    <property type="match status" value="1"/>
</dbReference>
<keyword evidence="5 6" id="KW-0472">Membrane</keyword>
<evidence type="ECO:0000256" key="4">
    <source>
        <dbReference type="ARBA" id="ARBA00022989"/>
    </source>
</evidence>
<organism evidence="7 8">
    <name type="scientific">Clathrus columnatus</name>
    <dbReference type="NCBI Taxonomy" id="1419009"/>
    <lineage>
        <taxon>Eukaryota</taxon>
        <taxon>Fungi</taxon>
        <taxon>Dikarya</taxon>
        <taxon>Basidiomycota</taxon>
        <taxon>Agaricomycotina</taxon>
        <taxon>Agaricomycetes</taxon>
        <taxon>Phallomycetidae</taxon>
        <taxon>Phallales</taxon>
        <taxon>Clathraceae</taxon>
        <taxon>Clathrus</taxon>
    </lineage>
</organism>
<evidence type="ECO:0000256" key="5">
    <source>
        <dbReference type="ARBA" id="ARBA00023136"/>
    </source>
</evidence>
<comment type="subcellular location">
    <subcellularLocation>
        <location evidence="1">Endomembrane system</location>
        <topology evidence="1">Multi-pass membrane protein</topology>
    </subcellularLocation>
</comment>
<keyword evidence="3 6" id="KW-0812">Transmembrane</keyword>
<gene>
    <name evidence="7" type="ORF">Clacol_010279</name>
</gene>
<keyword evidence="8" id="KW-1185">Reference proteome</keyword>
<proteinExistence type="predicted"/>
<protein>
    <submittedName>
        <fullName evidence="7">Uncharacterized protein</fullName>
    </submittedName>
</protein>
<evidence type="ECO:0000313" key="7">
    <source>
        <dbReference type="EMBL" id="GJJ16000.1"/>
    </source>
</evidence>
<dbReference type="PANTHER" id="PTHR23501:SF191">
    <property type="entry name" value="VACUOLAR BASIC AMINO ACID TRANSPORTER 4"/>
    <property type="match status" value="1"/>
</dbReference>
<feature type="transmembrane region" description="Helical" evidence="6">
    <location>
        <begin position="72"/>
        <end position="91"/>
    </location>
</feature>
<comment type="caution">
    <text evidence="7">The sequence shown here is derived from an EMBL/GenBank/DDBJ whole genome shotgun (WGS) entry which is preliminary data.</text>
</comment>
<dbReference type="GO" id="GO:0012505">
    <property type="term" value="C:endomembrane system"/>
    <property type="evidence" value="ECO:0007669"/>
    <property type="project" value="UniProtKB-SubCell"/>
</dbReference>
<feature type="transmembrane region" description="Helical" evidence="6">
    <location>
        <begin position="103"/>
        <end position="131"/>
    </location>
</feature>
<feature type="transmembrane region" description="Helical" evidence="6">
    <location>
        <begin position="15"/>
        <end position="33"/>
    </location>
</feature>
<dbReference type="EMBL" id="BPWL01000012">
    <property type="protein sequence ID" value="GJJ16000.1"/>
    <property type="molecule type" value="Genomic_DNA"/>
</dbReference>
<feature type="transmembrane region" description="Helical" evidence="6">
    <location>
        <begin position="183"/>
        <end position="201"/>
    </location>
</feature>
<dbReference type="AlphaFoldDB" id="A0AAV5AVT9"/>
<evidence type="ECO:0000256" key="2">
    <source>
        <dbReference type="ARBA" id="ARBA00022448"/>
    </source>
</evidence>
<keyword evidence="2" id="KW-0813">Transport</keyword>
<sequence length="231" mass="24571">MWGGTRFAWSFPQTLIPLIVGALGLVFSIYYEARFASQPSFLGGVATLELGLISIPIFGISQGVYIQKTGSYLPINLIGYVIGVMGTGLLISLKVTSPFALIALYQVIIGCGLGLTSATTAWGVAIGGTILQNELQKGLPEGVLKSLPKGTQVAFSLILKIKDLPPEGATQVKEVFTQSLRGVWISATAFVGAGLLVVLGLKNVPLRKTVDAKWGIDRDDNQNTNNDYISL</sequence>
<evidence type="ECO:0000313" key="8">
    <source>
        <dbReference type="Proteomes" id="UP001050691"/>
    </source>
</evidence>